<dbReference type="InterPro" id="IPR002994">
    <property type="entry name" value="Surf1/Shy1"/>
</dbReference>
<comment type="caution">
    <text evidence="6">Lacks conserved residue(s) required for the propagation of feature annotation.</text>
</comment>
<dbReference type="RefSeq" id="WP_108577867.1">
    <property type="nucleotide sequence ID" value="NZ_CP026952.1"/>
</dbReference>
<feature type="transmembrane region" description="Helical" evidence="6">
    <location>
        <begin position="212"/>
        <end position="232"/>
    </location>
</feature>
<dbReference type="KEGG" id="aez:C3E78_08420"/>
<gene>
    <name evidence="7" type="ORF">C3E78_08420</name>
</gene>
<evidence type="ECO:0000256" key="2">
    <source>
        <dbReference type="ARBA" id="ARBA00007165"/>
    </source>
</evidence>
<dbReference type="EMBL" id="CP026952">
    <property type="protein sequence ID" value="AWB92222.1"/>
    <property type="molecule type" value="Genomic_DNA"/>
</dbReference>
<keyword evidence="4 6" id="KW-1133">Transmembrane helix</keyword>
<name>A0A2S0WLP9_9ACTN</name>
<evidence type="ECO:0000256" key="4">
    <source>
        <dbReference type="ARBA" id="ARBA00022989"/>
    </source>
</evidence>
<organism evidence="7 8">
    <name type="scientific">Aeromicrobium chenweiae</name>
    <dbReference type="NCBI Taxonomy" id="2079793"/>
    <lineage>
        <taxon>Bacteria</taxon>
        <taxon>Bacillati</taxon>
        <taxon>Actinomycetota</taxon>
        <taxon>Actinomycetes</taxon>
        <taxon>Propionibacteriales</taxon>
        <taxon>Nocardioidaceae</taxon>
        <taxon>Aeromicrobium</taxon>
    </lineage>
</organism>
<keyword evidence="8" id="KW-1185">Reference proteome</keyword>
<evidence type="ECO:0000256" key="1">
    <source>
        <dbReference type="ARBA" id="ARBA00004370"/>
    </source>
</evidence>
<proteinExistence type="inferred from homology"/>
<dbReference type="OrthoDB" id="9807214at2"/>
<reference evidence="8" key="1">
    <citation type="submission" date="2018-01" db="EMBL/GenBank/DDBJ databases">
        <authorList>
            <person name="Li J."/>
        </authorList>
    </citation>
    <scope>NUCLEOTIDE SEQUENCE [LARGE SCALE GENOMIC DNA]</scope>
    <source>
        <strain evidence="8">592</strain>
    </source>
</reference>
<evidence type="ECO:0000256" key="5">
    <source>
        <dbReference type="ARBA" id="ARBA00023136"/>
    </source>
</evidence>
<evidence type="ECO:0000313" key="7">
    <source>
        <dbReference type="EMBL" id="AWB92222.1"/>
    </source>
</evidence>
<dbReference type="PANTHER" id="PTHR23427">
    <property type="entry name" value="SURFEIT LOCUS PROTEIN"/>
    <property type="match status" value="1"/>
</dbReference>
<comment type="subcellular location">
    <subcellularLocation>
        <location evidence="6">Cell membrane</location>
        <topology evidence="6">Multi-pass membrane protein</topology>
    </subcellularLocation>
    <subcellularLocation>
        <location evidence="1">Membrane</location>
    </subcellularLocation>
</comment>
<comment type="similarity">
    <text evidence="2 6">Belongs to the SURF1 family.</text>
</comment>
<dbReference type="GO" id="GO:0005886">
    <property type="term" value="C:plasma membrane"/>
    <property type="evidence" value="ECO:0007669"/>
    <property type="project" value="UniProtKB-SubCell"/>
</dbReference>
<dbReference type="AlphaFoldDB" id="A0A2S0WLP9"/>
<accession>A0A5F2ER36</accession>
<dbReference type="Proteomes" id="UP000244384">
    <property type="component" value="Chromosome"/>
</dbReference>
<dbReference type="InterPro" id="IPR045214">
    <property type="entry name" value="Surf1/Surf4"/>
</dbReference>
<dbReference type="PROSITE" id="PS50895">
    <property type="entry name" value="SURF1"/>
    <property type="match status" value="1"/>
</dbReference>
<keyword evidence="3 6" id="KW-0812">Transmembrane</keyword>
<sequence length="259" mass="28523">MYRFMLSARWIGFAIFVVLLAAVCTRLGLWQMHKLEHRLDRNDVITAHFKKNPVELTKALPPGEKVDGTTEWTRVTATGTYDVEHEVTVKFTTRDGAPGADVVTPLVLPSGDAVLVDRGWMSTDNNVARPDVPAPPSGEVTVEGWLRQNNGAGPGAVKPVDGQVRAVSSKGMADFVPYDLADGYVNLQKQTPPASGDLEAEPEPELGQGPHFFYALQWWFFALLAVVGYFWFARAEAKERRNPTRIDGFAAAKDRTPVS</sequence>
<evidence type="ECO:0000256" key="6">
    <source>
        <dbReference type="RuleBase" id="RU363076"/>
    </source>
</evidence>
<evidence type="ECO:0000313" key="8">
    <source>
        <dbReference type="Proteomes" id="UP000244384"/>
    </source>
</evidence>
<dbReference type="Pfam" id="PF02104">
    <property type="entry name" value="SURF1"/>
    <property type="match status" value="1"/>
</dbReference>
<keyword evidence="6" id="KW-1003">Cell membrane</keyword>
<dbReference type="PANTHER" id="PTHR23427:SF2">
    <property type="entry name" value="SURFEIT LOCUS PROTEIN 1"/>
    <property type="match status" value="1"/>
</dbReference>
<accession>A0A2S0WLP9</accession>
<evidence type="ECO:0000256" key="3">
    <source>
        <dbReference type="ARBA" id="ARBA00022692"/>
    </source>
</evidence>
<keyword evidence="5 6" id="KW-0472">Membrane</keyword>
<protein>
    <recommendedName>
        <fullName evidence="6">SURF1-like protein</fullName>
    </recommendedName>
</protein>
<dbReference type="CDD" id="cd06662">
    <property type="entry name" value="SURF1"/>
    <property type="match status" value="1"/>
</dbReference>